<dbReference type="AlphaFoldDB" id="A0A556QJI0"/>
<name>A0A556QJI0_9BACT</name>
<accession>A0A556QJI0</accession>
<sequence length="313" mass="34774">MQNPFIPRRHVSAKPSRYDMLQIALAGRTDGFLAIAGKRTLTRLPNFWNARHKEPERKTSKDATTARAELFRSLENMRRSPNPRSQHLKTCKLMADCAAVVLAEAKAGDSASVNVLFNLVTEILREIQTASGNEAFGKAIRRYAHAHVNFPVLLGNTTESLKSAKGYMADIGVGQSSGLLFRINPKGKTADATSVGTYAYLALSIIEYFEMIRTMVIHIPNSSSVPDAELKRVDLSRQTYDRIRKLRSISSENWDEWYRLSADFLKERYGTLKEACGVLGNAVFSHNPSSQLRKAFKSVVGKAQPIRSPGIGS</sequence>
<evidence type="ECO:0000313" key="1">
    <source>
        <dbReference type="EMBL" id="TSJ76777.1"/>
    </source>
</evidence>
<protein>
    <submittedName>
        <fullName evidence="1">Uncharacterized protein</fullName>
    </submittedName>
</protein>
<dbReference type="Proteomes" id="UP000315648">
    <property type="component" value="Unassembled WGS sequence"/>
</dbReference>
<keyword evidence="2" id="KW-1185">Reference proteome</keyword>
<gene>
    <name evidence="1" type="ORF">FPL22_11680</name>
</gene>
<dbReference type="EMBL" id="VMBG01000002">
    <property type="protein sequence ID" value="TSJ76777.1"/>
    <property type="molecule type" value="Genomic_DNA"/>
</dbReference>
<evidence type="ECO:0000313" key="2">
    <source>
        <dbReference type="Proteomes" id="UP000315648"/>
    </source>
</evidence>
<comment type="caution">
    <text evidence="1">The sequence shown here is derived from an EMBL/GenBank/DDBJ whole genome shotgun (WGS) entry which is preliminary data.</text>
</comment>
<dbReference type="RefSeq" id="WP_144230548.1">
    <property type="nucleotide sequence ID" value="NZ_CBCRVV010000009.1"/>
</dbReference>
<proteinExistence type="predicted"/>
<reference evidence="1 2" key="1">
    <citation type="submission" date="2019-07" db="EMBL/GenBank/DDBJ databases">
        <title>Description of 53C-WASEF.</title>
        <authorList>
            <person name="Pitt A."/>
            <person name="Hahn M.W."/>
        </authorList>
    </citation>
    <scope>NUCLEOTIDE SEQUENCE [LARGE SCALE GENOMIC DNA]</scope>
    <source>
        <strain evidence="1 2">53C-WASEF</strain>
    </source>
</reference>
<organism evidence="1 2">
    <name type="scientific">Rariglobus hedericola</name>
    <dbReference type="NCBI Taxonomy" id="2597822"/>
    <lineage>
        <taxon>Bacteria</taxon>
        <taxon>Pseudomonadati</taxon>
        <taxon>Verrucomicrobiota</taxon>
        <taxon>Opitutia</taxon>
        <taxon>Opitutales</taxon>
        <taxon>Opitutaceae</taxon>
        <taxon>Rariglobus</taxon>
    </lineage>
</organism>
<dbReference type="OrthoDB" id="5298197at2"/>